<feature type="active site" description="Proton donor; for dehydratase activity" evidence="4">
    <location>
        <position position="1938"/>
    </location>
</feature>
<dbReference type="InterPro" id="IPR009081">
    <property type="entry name" value="PP-bd_ACP"/>
</dbReference>
<evidence type="ECO:0000256" key="3">
    <source>
        <dbReference type="ARBA" id="ARBA00022679"/>
    </source>
</evidence>
<proteinExistence type="predicted"/>
<dbReference type="InterPro" id="IPR049900">
    <property type="entry name" value="PKS_mFAS_DH"/>
</dbReference>
<accession>A0A9E3HDK6</accession>
<dbReference type="SUPFAM" id="SSF55048">
    <property type="entry name" value="Probable ACP-binding domain of malonyl-CoA ACP transacylase"/>
    <property type="match status" value="1"/>
</dbReference>
<dbReference type="Pfam" id="PF00109">
    <property type="entry name" value="ketoacyl-synt"/>
    <property type="match status" value="1"/>
</dbReference>
<dbReference type="SUPFAM" id="SSF47336">
    <property type="entry name" value="ACP-like"/>
    <property type="match status" value="2"/>
</dbReference>
<evidence type="ECO:0000259" key="7">
    <source>
        <dbReference type="PROSITE" id="PS52004"/>
    </source>
</evidence>
<dbReference type="SUPFAM" id="SSF52151">
    <property type="entry name" value="FabD/lysophospholipase-like"/>
    <property type="match status" value="1"/>
</dbReference>
<dbReference type="InterPro" id="IPR050091">
    <property type="entry name" value="PKS_NRPS_Biosynth_Enz"/>
</dbReference>
<dbReference type="SUPFAM" id="SSF51735">
    <property type="entry name" value="NAD(P)-binding Rossmann-fold domains"/>
    <property type="match status" value="1"/>
</dbReference>
<feature type="domain" description="PKS/mFAS DH" evidence="8">
    <location>
        <begin position="1727"/>
        <end position="2019"/>
    </location>
</feature>
<evidence type="ECO:0000313" key="10">
    <source>
        <dbReference type="Proteomes" id="UP000813215"/>
    </source>
</evidence>
<dbReference type="Gene3D" id="3.40.50.720">
    <property type="entry name" value="NAD(P)-binding Rossmann-like Domain"/>
    <property type="match status" value="1"/>
</dbReference>
<dbReference type="Proteomes" id="UP000813215">
    <property type="component" value="Unassembled WGS sequence"/>
</dbReference>
<keyword evidence="2" id="KW-0597">Phosphoprotein</keyword>
<dbReference type="InterPro" id="IPR014031">
    <property type="entry name" value="Ketoacyl_synth_C"/>
</dbReference>
<dbReference type="PANTHER" id="PTHR43775:SF51">
    <property type="entry name" value="INACTIVE PHENOLPHTHIOCEROL SYNTHESIS POLYKETIDE SYNTHASE TYPE I PKS1-RELATED"/>
    <property type="match status" value="1"/>
</dbReference>
<dbReference type="Pfam" id="PF00698">
    <property type="entry name" value="Acyl_transf_1"/>
    <property type="match status" value="1"/>
</dbReference>
<dbReference type="Gene3D" id="3.10.129.110">
    <property type="entry name" value="Polyketide synthase dehydratase"/>
    <property type="match status" value="1"/>
</dbReference>
<evidence type="ECO:0000256" key="2">
    <source>
        <dbReference type="ARBA" id="ARBA00022553"/>
    </source>
</evidence>
<evidence type="ECO:0000256" key="1">
    <source>
        <dbReference type="ARBA" id="ARBA00022450"/>
    </source>
</evidence>
<evidence type="ECO:0000256" key="5">
    <source>
        <dbReference type="SAM" id="MobiDB-lite"/>
    </source>
</evidence>
<feature type="region of interest" description="N-terminal hotdog fold" evidence="4">
    <location>
        <begin position="1727"/>
        <end position="1858"/>
    </location>
</feature>
<dbReference type="SMART" id="SM00825">
    <property type="entry name" value="PKS_KS"/>
    <property type="match status" value="1"/>
</dbReference>
<feature type="region of interest" description="C-terminal hotdog fold" evidence="4">
    <location>
        <begin position="1870"/>
        <end position="2019"/>
    </location>
</feature>
<dbReference type="InterPro" id="IPR016039">
    <property type="entry name" value="Thiolase-like"/>
</dbReference>
<dbReference type="GO" id="GO:0004312">
    <property type="term" value="F:fatty acid synthase activity"/>
    <property type="evidence" value="ECO:0007669"/>
    <property type="project" value="TreeGrafter"/>
</dbReference>
<dbReference type="Pfam" id="PF21089">
    <property type="entry name" value="PKS_DH_N"/>
    <property type="match status" value="1"/>
</dbReference>
<feature type="domain" description="Ketosynthase family 3 (KS3)" evidence="7">
    <location>
        <begin position="3"/>
        <end position="463"/>
    </location>
</feature>
<evidence type="ECO:0000259" key="8">
    <source>
        <dbReference type="PROSITE" id="PS52019"/>
    </source>
</evidence>
<dbReference type="SMART" id="SM00827">
    <property type="entry name" value="PKS_AT"/>
    <property type="match status" value="1"/>
</dbReference>
<dbReference type="InterPro" id="IPR014043">
    <property type="entry name" value="Acyl_transferase_dom"/>
</dbReference>
<evidence type="ECO:0000313" key="9">
    <source>
        <dbReference type="EMBL" id="MBW4435287.1"/>
    </source>
</evidence>
<dbReference type="InterPro" id="IPR057326">
    <property type="entry name" value="KR_dom"/>
</dbReference>
<protein>
    <submittedName>
        <fullName evidence="9">SDR family NAD(P)-dependent oxidoreductase</fullName>
    </submittedName>
</protein>
<dbReference type="Pfam" id="PF00550">
    <property type="entry name" value="PP-binding"/>
    <property type="match status" value="1"/>
</dbReference>
<dbReference type="InterPro" id="IPR014030">
    <property type="entry name" value="Ketoacyl_synth_N"/>
</dbReference>
<dbReference type="CDD" id="cd00833">
    <property type="entry name" value="PKS"/>
    <property type="match status" value="1"/>
</dbReference>
<gene>
    <name evidence="9" type="ORF">KME28_27150</name>
</gene>
<keyword evidence="1" id="KW-0596">Phosphopantetheine</keyword>
<keyword evidence="3" id="KW-0808">Transferase</keyword>
<dbReference type="InterPro" id="IPR013968">
    <property type="entry name" value="PKS_KR"/>
</dbReference>
<feature type="domain" description="Carrier" evidence="6">
    <location>
        <begin position="1043"/>
        <end position="1122"/>
    </location>
</feature>
<dbReference type="InterPro" id="IPR049551">
    <property type="entry name" value="PKS_DH_C"/>
</dbReference>
<dbReference type="SUPFAM" id="SSF53901">
    <property type="entry name" value="Thiolase-like"/>
    <property type="match status" value="1"/>
</dbReference>
<name>A0A9E3HDK6_9NOST</name>
<dbReference type="Pfam" id="PF02801">
    <property type="entry name" value="Ketoacyl-synt_C"/>
    <property type="match status" value="1"/>
</dbReference>
<dbReference type="InterPro" id="IPR016035">
    <property type="entry name" value="Acyl_Trfase/lysoPLipase"/>
</dbReference>
<dbReference type="InterPro" id="IPR049552">
    <property type="entry name" value="PKS_DH_N"/>
</dbReference>
<dbReference type="InterPro" id="IPR042104">
    <property type="entry name" value="PKS_dehydratase_sf"/>
</dbReference>
<reference evidence="9" key="2">
    <citation type="journal article" date="2022" name="Microbiol. Resour. Announc.">
        <title>Metagenome Sequencing to Explore Phylogenomics of Terrestrial Cyanobacteria.</title>
        <authorList>
            <person name="Ward R.D."/>
            <person name="Stajich J.E."/>
            <person name="Johansen J.R."/>
            <person name="Huntemann M."/>
            <person name="Clum A."/>
            <person name="Foster B."/>
            <person name="Foster B."/>
            <person name="Roux S."/>
            <person name="Palaniappan K."/>
            <person name="Varghese N."/>
            <person name="Mukherjee S."/>
            <person name="Reddy T.B.K."/>
            <person name="Daum C."/>
            <person name="Copeland A."/>
            <person name="Chen I.A."/>
            <person name="Ivanova N.N."/>
            <person name="Kyrpides N.C."/>
            <person name="Shapiro N."/>
            <person name="Eloe-Fadrosh E.A."/>
            <person name="Pietrasiak N."/>
        </authorList>
    </citation>
    <scope>NUCLEOTIDE SEQUENCE</scope>
    <source>
        <strain evidence="9">HA4357-MV3</strain>
    </source>
</reference>
<dbReference type="Gene3D" id="1.10.1200.10">
    <property type="entry name" value="ACP-like"/>
    <property type="match status" value="2"/>
</dbReference>
<dbReference type="PROSITE" id="PS50075">
    <property type="entry name" value="CARRIER"/>
    <property type="match status" value="1"/>
</dbReference>
<dbReference type="InterPro" id="IPR036736">
    <property type="entry name" value="ACP-like_sf"/>
</dbReference>
<dbReference type="PROSITE" id="PS52019">
    <property type="entry name" value="PKS_MFAS_DH"/>
    <property type="match status" value="1"/>
</dbReference>
<dbReference type="Pfam" id="PF08659">
    <property type="entry name" value="KR"/>
    <property type="match status" value="1"/>
</dbReference>
<evidence type="ECO:0000256" key="4">
    <source>
        <dbReference type="PROSITE-ProRule" id="PRU01363"/>
    </source>
</evidence>
<dbReference type="InterPro" id="IPR036291">
    <property type="entry name" value="NAD(P)-bd_dom_sf"/>
</dbReference>
<dbReference type="SMART" id="SM00822">
    <property type="entry name" value="PKS_KR"/>
    <property type="match status" value="1"/>
</dbReference>
<dbReference type="Gene3D" id="3.40.366.10">
    <property type="entry name" value="Malonyl-Coenzyme A Acyl Carrier Protein, domain 2"/>
    <property type="match status" value="1"/>
</dbReference>
<feature type="region of interest" description="Disordered" evidence="5">
    <location>
        <begin position="1223"/>
        <end position="1246"/>
    </location>
</feature>
<dbReference type="InterPro" id="IPR001227">
    <property type="entry name" value="Ac_transferase_dom_sf"/>
</dbReference>
<dbReference type="PANTHER" id="PTHR43775">
    <property type="entry name" value="FATTY ACID SYNTHASE"/>
    <property type="match status" value="1"/>
</dbReference>
<dbReference type="PROSITE" id="PS52004">
    <property type="entry name" value="KS3_2"/>
    <property type="match status" value="1"/>
</dbReference>
<dbReference type="InterPro" id="IPR016036">
    <property type="entry name" value="Malonyl_transacylase_ACP-bd"/>
</dbReference>
<sequence length="2090" mass="228031">MSNPAIAVIGMGCWYPGAHNLPQLWENILARRIQFRRIPQQRLPLSEYYDPDPTLAEKTYANRAAVIDGFKFDWIGKHIPKQTVESADIVHWLALEVALSALENAGYTRKNVVTKRSGVVLGNTLTGEQMRSNVMRLRWPYVQKAMRAAAEARGLPSQLLNELIETTEEYYKSAFPTITEDSLAGCLSNTIAGRICNFLNFNGGGYVVDGACSASLIAIATAATALVNHDLDLALAGGVDVSLDPFEIVGFAKMGAITARDMTVYDKKASGFIPGEGCGFVVLKRLEDARRDDNYVYAVLRGWGISSDGRGGVTAPKAEGQAIALLQAYDRAGYNIRNLNLIEGHGTGTPVGDRAELEAIGLAMAADGEITKRSCGITSFKSIVGHTKAAAGVGGFIKAVMAVNSRILPPTASCKEPNQVFETSASCIYPILQGEIRSQTETLRAGVSAMGFGGINCHVTLESGDRPSVCLATSIEERALLVSKQDTELFVLGAESTLGLRRRTQAVISLAEGISVAELTDLAAHLTQELDLKFPVRAAIIADTPDELIDSLQQLEKMLSNKPPAKGEIAISLQKNIWLGNTVSRRRIGFLFPGQGSGQLNMGRTLVERYSCASGLVKQADGWLQEMGAQAISQFIFRPLDRAVNAEQIQEWSTALTQTQVAQPAICLTSLLWTRRLANLGIKPVAVAGHSLGELTAFRVAGAFDDKNLLNLATVRGQAMSTSKNDAGTMVSLACSHQAAVKLLQQVSGYAVVANINSPKQVVISGDRPSIQQVIQLAADHGIQTYQLPVSHAFHSQLVSGAVEHLQNHASVPENLGEITIQLFSSVDGQQVQPGLKLREHFAHQVTAQVNFVALVGKLAQSCDLIIEVGPGKVLSGLVKDIFEPSSFLCLPVESKPGMDRDLNTVLASLFIHGSEINWEALYEKRLVRPFIPASNRVFIENPCEHPFQVSAVTPSRTILPSQDRVESMVADGSNVSPQVVSQVLFDYLSQRGKFLAEVVRADMQNLPSLNNGAVKDYHQAQISPVSVEPKLKTKVETSNSHNKTEAIEELLLNQVAQRTGYPRENIVLEARLLDDLNLDSIKAGDLIATLAKECNIAGKIDPATLANATLQEIALVIRAAIANNQEAIAPELTVSTQALNLPASIPNLLLKLVEERTGFPRETLSMNLRLLNDLNLDSIKAGELVAEAAKRVQVPGRLDPSQFANATLTEIANALQKLDSEASTLEHSQPNVPQAPKSSTKPSTLASLGQKSWARNFNIEYAIEEAQANLNDSQQNHWKTANVLIFCTPEQGTVAEALQKELQSRGAQVHVKVFAEANEALINNIDCSHFIAFLPQVTSDQLSADVNLEEIIRRLHTVATLTPVISEPHKPTTLAFIQFGGGYFGKQPQVANIEQCCATAFAASIHVERPNLKVRVIDFSTEINPALLAKHLIYELSTPEIYTAVGYDCELTRRIPRPVLQHPASYATRTISWSTDDVILVIGGAKGITATCALAFAQATGVRMALVGSSPQPQGEDNEIASTLESFNNAGLTCQYYQCDITHAEAAIALIHQIRQEMGNITGMIHGAGLNKARRVEQVSVQAARAEVAPKVLGALNLCNALQDNPPKLFVGFGSIIGIIGVPGNAWYAFSNEALDMILRRFEAEHPETSVLTIAFTDWEEVGMAERMGSIPALVKLGLYPISKEEGVRRFLKLMLSDPGDRQVAVVGRIKYDTWLPKLPSVPSASRFLEQIIHVEPGVEVISRVHLSIEKDVYTQDHIYKGSYLFPTVFGLEAMAQVIAYATGQSHFSALRIEDIRLERPIVVDSVEGVDIEIHAEVIEDWSAGAKQRVRAGIRTEQTGFAIDHFSATFVLNIDSNLPKVTVELPETPLDIQPQQDLYSWLLFQGLRFQRLQEIYTLNANQCVFSTEIRASSLTGKDSFAGKISSPLLLGDPFSRDSLLQAVQLIIPQDISLPIRIDSIELYQLDKNVSHKAIAVATLEGRDGQQYSSTVFAFNKDGQMIEKLEGYQLRILEHREDHPTAQELAQPSQRDEQILCTQLTHWAEQFQLAVPEVSLVYLPGLHELSRAERHQRELPVFSRAIAKLLNTNK</sequence>
<dbReference type="Gene3D" id="3.40.47.10">
    <property type="match status" value="1"/>
</dbReference>
<comment type="caution">
    <text evidence="9">The sequence shown here is derived from an EMBL/GenBank/DDBJ whole genome shotgun (WGS) entry which is preliminary data.</text>
</comment>
<dbReference type="GO" id="GO:0006633">
    <property type="term" value="P:fatty acid biosynthetic process"/>
    <property type="evidence" value="ECO:0007669"/>
    <property type="project" value="TreeGrafter"/>
</dbReference>
<reference evidence="9" key="1">
    <citation type="submission" date="2021-05" db="EMBL/GenBank/DDBJ databases">
        <authorList>
            <person name="Pietrasiak N."/>
            <person name="Ward R."/>
            <person name="Stajich J.E."/>
            <person name="Kurbessoian T."/>
        </authorList>
    </citation>
    <scope>NUCLEOTIDE SEQUENCE</scope>
    <source>
        <strain evidence="9">HA4357-MV3</strain>
    </source>
</reference>
<feature type="active site" description="Proton acceptor; for dehydratase activity" evidence="4">
    <location>
        <position position="1759"/>
    </location>
</feature>
<dbReference type="EMBL" id="JAHHHW010000159">
    <property type="protein sequence ID" value="MBW4435287.1"/>
    <property type="molecule type" value="Genomic_DNA"/>
</dbReference>
<dbReference type="InterPro" id="IPR020841">
    <property type="entry name" value="PKS_Beta-ketoAc_synthase_dom"/>
</dbReference>
<evidence type="ECO:0000259" key="6">
    <source>
        <dbReference type="PROSITE" id="PS50075"/>
    </source>
</evidence>
<organism evidence="9 10">
    <name type="scientific">Pelatocladus maniniholoensis HA4357-MV3</name>
    <dbReference type="NCBI Taxonomy" id="1117104"/>
    <lineage>
        <taxon>Bacteria</taxon>
        <taxon>Bacillati</taxon>
        <taxon>Cyanobacteriota</taxon>
        <taxon>Cyanophyceae</taxon>
        <taxon>Nostocales</taxon>
        <taxon>Nostocaceae</taxon>
        <taxon>Pelatocladus</taxon>
    </lineage>
</organism>
<dbReference type="Pfam" id="PF14765">
    <property type="entry name" value="PS-DH"/>
    <property type="match status" value="1"/>
</dbReference>